<protein>
    <submittedName>
        <fullName evidence="2">Uncharacterized protein</fullName>
    </submittedName>
</protein>
<feature type="compositionally biased region" description="Polar residues" evidence="1">
    <location>
        <begin position="154"/>
        <end position="168"/>
    </location>
</feature>
<reference evidence="2 3" key="1">
    <citation type="submission" date="2024-04" db="EMBL/GenBank/DDBJ databases">
        <title>genome sequences of Mucor flavus KT1a and Helicostylum pulchrum KT1b strains isolated from the surface of a dry-aged beef.</title>
        <authorList>
            <person name="Toyotome T."/>
            <person name="Hosono M."/>
            <person name="Torimaru M."/>
            <person name="Fukuda K."/>
            <person name="Mikami N."/>
        </authorList>
    </citation>
    <scope>NUCLEOTIDE SEQUENCE [LARGE SCALE GENOMIC DNA]</scope>
    <source>
        <strain evidence="2 3">KT1a</strain>
    </source>
</reference>
<comment type="caution">
    <text evidence="2">The sequence shown here is derived from an EMBL/GenBank/DDBJ whole genome shotgun (WGS) entry which is preliminary data.</text>
</comment>
<feature type="region of interest" description="Disordered" evidence="1">
    <location>
        <begin position="122"/>
        <end position="225"/>
    </location>
</feature>
<feature type="compositionally biased region" description="Polar residues" evidence="1">
    <location>
        <begin position="183"/>
        <end position="192"/>
    </location>
</feature>
<proteinExistence type="predicted"/>
<evidence type="ECO:0000313" key="3">
    <source>
        <dbReference type="Proteomes" id="UP001473302"/>
    </source>
</evidence>
<organism evidence="2 3">
    <name type="scientific">Mucor flavus</name>
    <dbReference type="NCBI Taxonomy" id="439312"/>
    <lineage>
        <taxon>Eukaryota</taxon>
        <taxon>Fungi</taxon>
        <taxon>Fungi incertae sedis</taxon>
        <taxon>Mucoromycota</taxon>
        <taxon>Mucoromycotina</taxon>
        <taxon>Mucoromycetes</taxon>
        <taxon>Mucorales</taxon>
        <taxon>Mucorineae</taxon>
        <taxon>Mucoraceae</taxon>
        <taxon>Mucor</taxon>
    </lineage>
</organism>
<feature type="compositionally biased region" description="Low complexity" evidence="1">
    <location>
        <begin position="198"/>
        <end position="225"/>
    </location>
</feature>
<dbReference type="EMBL" id="BAABUK010000013">
    <property type="protein sequence ID" value="GAA5812457.1"/>
    <property type="molecule type" value="Genomic_DNA"/>
</dbReference>
<keyword evidence="3" id="KW-1185">Reference proteome</keyword>
<evidence type="ECO:0000256" key="1">
    <source>
        <dbReference type="SAM" id="MobiDB-lite"/>
    </source>
</evidence>
<feature type="region of interest" description="Disordered" evidence="1">
    <location>
        <begin position="25"/>
        <end position="50"/>
    </location>
</feature>
<gene>
    <name evidence="2" type="ORF">MFLAVUS_005913</name>
</gene>
<feature type="compositionally biased region" description="Low complexity" evidence="1">
    <location>
        <begin position="123"/>
        <end position="136"/>
    </location>
</feature>
<name>A0ABP9Z009_9FUNG</name>
<evidence type="ECO:0000313" key="2">
    <source>
        <dbReference type="EMBL" id="GAA5812457.1"/>
    </source>
</evidence>
<sequence length="225" mass="25488">MTTKRYEFQPPTNFDAIRSSIIQRIKSRSVNNDTSTSPLTPPPQSDEYDKKLPFLHLDNGLPSPPIETCCYEEDQLPTEMVVNALMELSPAVDSSQVIRERIRVLKEEKRKLFQAMKDLLSTPPSSAAASVAPSQPKEQPSPVTITTRPVARSRSISHTDNTTTSNGRPISRYYDRPRFYNNYPYQPSTISTPRRVINNNNSSYVSSRPQSTVRSSSSSFRPDRY</sequence>
<dbReference type="Proteomes" id="UP001473302">
    <property type="component" value="Unassembled WGS sequence"/>
</dbReference>
<feature type="compositionally biased region" description="Polar residues" evidence="1">
    <location>
        <begin position="137"/>
        <end position="147"/>
    </location>
</feature>
<accession>A0ABP9Z009</accession>